<accession>A0AAD7AP25</accession>
<dbReference type="InterPro" id="IPR036047">
    <property type="entry name" value="F-box-like_dom_sf"/>
</dbReference>
<dbReference type="AlphaFoldDB" id="A0AAD7AP25"/>
<protein>
    <recommendedName>
        <fullName evidence="1">F-box domain-containing protein</fullName>
    </recommendedName>
</protein>
<organism evidence="2 3">
    <name type="scientific">Mycena albidolilacea</name>
    <dbReference type="NCBI Taxonomy" id="1033008"/>
    <lineage>
        <taxon>Eukaryota</taxon>
        <taxon>Fungi</taxon>
        <taxon>Dikarya</taxon>
        <taxon>Basidiomycota</taxon>
        <taxon>Agaricomycotina</taxon>
        <taxon>Agaricomycetes</taxon>
        <taxon>Agaricomycetidae</taxon>
        <taxon>Agaricales</taxon>
        <taxon>Marasmiineae</taxon>
        <taxon>Mycenaceae</taxon>
        <taxon>Mycena</taxon>
    </lineage>
</organism>
<dbReference type="Gene3D" id="1.20.1280.50">
    <property type="match status" value="1"/>
</dbReference>
<feature type="domain" description="F-box" evidence="1">
    <location>
        <begin position="1"/>
        <end position="46"/>
    </location>
</feature>
<proteinExistence type="predicted"/>
<dbReference type="Proteomes" id="UP001218218">
    <property type="component" value="Unassembled WGS sequence"/>
</dbReference>
<reference evidence="2" key="1">
    <citation type="submission" date="2023-03" db="EMBL/GenBank/DDBJ databases">
        <title>Massive genome expansion in bonnet fungi (Mycena s.s.) driven by repeated elements and novel gene families across ecological guilds.</title>
        <authorList>
            <consortium name="Lawrence Berkeley National Laboratory"/>
            <person name="Harder C.B."/>
            <person name="Miyauchi S."/>
            <person name="Viragh M."/>
            <person name="Kuo A."/>
            <person name="Thoen E."/>
            <person name="Andreopoulos B."/>
            <person name="Lu D."/>
            <person name="Skrede I."/>
            <person name="Drula E."/>
            <person name="Henrissat B."/>
            <person name="Morin E."/>
            <person name="Kohler A."/>
            <person name="Barry K."/>
            <person name="LaButti K."/>
            <person name="Morin E."/>
            <person name="Salamov A."/>
            <person name="Lipzen A."/>
            <person name="Mereny Z."/>
            <person name="Hegedus B."/>
            <person name="Baldrian P."/>
            <person name="Stursova M."/>
            <person name="Weitz H."/>
            <person name="Taylor A."/>
            <person name="Grigoriev I.V."/>
            <person name="Nagy L.G."/>
            <person name="Martin F."/>
            <person name="Kauserud H."/>
        </authorList>
    </citation>
    <scope>NUCLEOTIDE SEQUENCE</scope>
    <source>
        <strain evidence="2">CBHHK002</strain>
    </source>
</reference>
<dbReference type="PROSITE" id="PS50181">
    <property type="entry name" value="FBOX"/>
    <property type="match status" value="1"/>
</dbReference>
<gene>
    <name evidence="2" type="ORF">DFH08DRAFT_838119</name>
</gene>
<dbReference type="EMBL" id="JARIHO010000003">
    <property type="protein sequence ID" value="KAJ7364023.1"/>
    <property type="molecule type" value="Genomic_DNA"/>
</dbReference>
<name>A0AAD7AP25_9AGAR</name>
<evidence type="ECO:0000259" key="1">
    <source>
        <dbReference type="PROSITE" id="PS50181"/>
    </source>
</evidence>
<dbReference type="Pfam" id="PF12937">
    <property type="entry name" value="F-box-like"/>
    <property type="match status" value="1"/>
</dbReference>
<comment type="caution">
    <text evidence="2">The sequence shown here is derived from an EMBL/GenBank/DDBJ whole genome shotgun (WGS) entry which is preliminary data.</text>
</comment>
<dbReference type="SUPFAM" id="SSF81383">
    <property type="entry name" value="F-box domain"/>
    <property type="match status" value="1"/>
</dbReference>
<evidence type="ECO:0000313" key="2">
    <source>
        <dbReference type="EMBL" id="KAJ7364023.1"/>
    </source>
</evidence>
<evidence type="ECO:0000313" key="3">
    <source>
        <dbReference type="Proteomes" id="UP001218218"/>
    </source>
</evidence>
<keyword evidence="3" id="KW-1185">Reference proteome</keyword>
<dbReference type="InterPro" id="IPR001810">
    <property type="entry name" value="F-box_dom"/>
</dbReference>
<sequence>MPLLSLPPDILLGIFVILRPEDVLVVGQTCRVLHEYTLNDYLWHQIPVHLPLDIEPYVDPNHLPGPILQATVTRALRVNHNWRRPNPRIKQMTRLGDLNNVVQMQFIGADWLIVLRRSPASLSVWRVADTHQPFRAAIIDLPGLYTLSFCGTLHTGGREALIALISDTRSGTQLTVFSVSLQSQLDYNAGAGGLLPSPSVICKIFRPESEGRFYEVHVCGRIIAVGIPQFVNHVLVPSAYRILILNSATGGQCLIDPKFDPTEQLAQLHFRLYTRLIVLAAVRNQSTVIVRVHDLPAIVFNESMGNTSRSESPILVESLTTPKAQYESPAIPDVDYHLSANSMHNISHIASISFHSLYQMGDDCIVHFPLANGAFPLGDKPSFTCPFRTELGASAEIVCLGETGQRAVWLERRWASDEYTLMKAAFSPVGDEPAVVQPLFARNLALPFELHTCRSLAFEEATGRVCLALHTGELYILQF</sequence>